<feature type="compositionally biased region" description="Basic and acidic residues" evidence="1">
    <location>
        <begin position="223"/>
        <end position="245"/>
    </location>
</feature>
<keyword evidence="2" id="KW-0030">Aminoacyl-tRNA synthetase</keyword>
<dbReference type="STRING" id="1194083.BN12_1560036"/>
<dbReference type="AlphaFoldDB" id="A0A077LU40"/>
<dbReference type="EMBL" id="CAJB01000064">
    <property type="protein sequence ID" value="CCH76976.1"/>
    <property type="molecule type" value="Genomic_DNA"/>
</dbReference>
<comment type="caution">
    <text evidence="2">The sequence shown here is derived from an EMBL/GenBank/DDBJ whole genome shotgun (WGS) entry which is preliminary data.</text>
</comment>
<evidence type="ECO:0000256" key="1">
    <source>
        <dbReference type="SAM" id="MobiDB-lite"/>
    </source>
</evidence>
<name>A0A077LU40_9MICO</name>
<accession>A0A077LU40</accession>
<feature type="region of interest" description="Disordered" evidence="1">
    <location>
        <begin position="175"/>
        <end position="262"/>
    </location>
</feature>
<feature type="compositionally biased region" description="Low complexity" evidence="1">
    <location>
        <begin position="208"/>
        <end position="218"/>
    </location>
</feature>
<evidence type="ECO:0000313" key="2">
    <source>
        <dbReference type="EMBL" id="CCH76976.1"/>
    </source>
</evidence>
<dbReference type="Proteomes" id="UP000035721">
    <property type="component" value="Unassembled WGS sequence"/>
</dbReference>
<organism evidence="2 3">
    <name type="scientific">Nostocoides japonicum T1-X7</name>
    <dbReference type="NCBI Taxonomy" id="1194083"/>
    <lineage>
        <taxon>Bacteria</taxon>
        <taxon>Bacillati</taxon>
        <taxon>Actinomycetota</taxon>
        <taxon>Actinomycetes</taxon>
        <taxon>Micrococcales</taxon>
        <taxon>Intrasporangiaceae</taxon>
        <taxon>Nostocoides</taxon>
    </lineage>
</organism>
<protein>
    <submittedName>
        <fullName evidence="2">Glycyl-tRNA synthetase</fullName>
        <ecNumber evidence="2">6.1.1.14</ecNumber>
    </submittedName>
</protein>
<reference evidence="2 3" key="1">
    <citation type="journal article" date="2013" name="ISME J.">
        <title>A metabolic model for members of the genus Tetrasphaera involved in enhanced biological phosphorus removal.</title>
        <authorList>
            <person name="Kristiansen R."/>
            <person name="Nguyen H.T.T."/>
            <person name="Saunders A.M."/>
            <person name="Nielsen J.L."/>
            <person name="Wimmer R."/>
            <person name="Le V.Q."/>
            <person name="McIlroy S.J."/>
            <person name="Petrovski S."/>
            <person name="Seviour R.J."/>
            <person name="Calteau A."/>
            <person name="Nielsen K.L."/>
            <person name="Nielsen P.H."/>
        </authorList>
    </citation>
    <scope>NUCLEOTIDE SEQUENCE [LARGE SCALE GENOMIC DNA]</scope>
    <source>
        <strain evidence="2 3">T1-X7</strain>
    </source>
</reference>
<dbReference type="EC" id="6.1.1.14" evidence="2"/>
<sequence>MPDEDRLLTAVDTLYAVTPDEFVRTRTSLAAAAKSAGDAVAAKEIATLRRPSLAAWALNQVAREAAATLDMLLDVGGRLREAQSRLDAAAIQDLRAERDAAVDAYVTAAVDCASRHGRSLSAAARQEVRDTAIAALADETAATAASSGRLLTSLSYSGFGEVDLSDALARTGPPLLRVAPPADEDAAGGAMRSNAGSAGTDEGSGSQARAAGKAAGAHAARKAAVDTRAARKEAAEAERRARAERVASAGQALEAAERDVEETERLLVEARRAYRRAVRARDVARDALHAARET</sequence>
<gene>
    <name evidence="2" type="ORF">BN12_1560036</name>
</gene>
<evidence type="ECO:0000313" key="3">
    <source>
        <dbReference type="Proteomes" id="UP000035721"/>
    </source>
</evidence>
<keyword evidence="2" id="KW-0436">Ligase</keyword>
<dbReference type="OrthoDB" id="3541690at2"/>
<keyword evidence="3" id="KW-1185">Reference proteome</keyword>
<dbReference type="GO" id="GO:0004820">
    <property type="term" value="F:glycine-tRNA ligase activity"/>
    <property type="evidence" value="ECO:0007669"/>
    <property type="project" value="UniProtKB-EC"/>
</dbReference>
<dbReference type="RefSeq" id="WP_048553853.1">
    <property type="nucleotide sequence ID" value="NZ_HF570958.1"/>
</dbReference>
<proteinExistence type="predicted"/>